<keyword evidence="5" id="KW-0520">NAD</keyword>
<evidence type="ECO:0000259" key="6">
    <source>
        <dbReference type="Pfam" id="PF00725"/>
    </source>
</evidence>
<dbReference type="SUPFAM" id="SSF48179">
    <property type="entry name" value="6-phosphogluconate dehydrogenase C-terminal domain-like"/>
    <property type="match status" value="1"/>
</dbReference>
<protein>
    <submittedName>
        <fullName evidence="8">3-hydroxybutyryl-CoA dehydrogenase</fullName>
        <ecNumber evidence="8">1.1.1.157</ecNumber>
    </submittedName>
</protein>
<dbReference type="InterPro" id="IPR036291">
    <property type="entry name" value="NAD(P)-bd_dom_sf"/>
</dbReference>
<dbReference type="Gene3D" id="1.10.1040.50">
    <property type="match status" value="1"/>
</dbReference>
<dbReference type="PANTHER" id="PTHR48075">
    <property type="entry name" value="3-HYDROXYACYL-COA DEHYDROGENASE FAMILY PROTEIN"/>
    <property type="match status" value="1"/>
</dbReference>
<organism evidence="8 9">
    <name type="scientific">Candidatus Promineifilum breve</name>
    <dbReference type="NCBI Taxonomy" id="1806508"/>
    <lineage>
        <taxon>Bacteria</taxon>
        <taxon>Bacillati</taxon>
        <taxon>Chloroflexota</taxon>
        <taxon>Ardenticatenia</taxon>
        <taxon>Candidatus Promineifilales</taxon>
        <taxon>Candidatus Promineifilaceae</taxon>
        <taxon>Candidatus Promineifilum</taxon>
    </lineage>
</organism>
<dbReference type="PANTHER" id="PTHR48075:SF5">
    <property type="entry name" value="3-HYDROXYBUTYRYL-COA DEHYDROGENASE"/>
    <property type="match status" value="1"/>
</dbReference>
<keyword evidence="9" id="KW-1185">Reference proteome</keyword>
<comment type="similarity">
    <text evidence="2">Belongs to the 3-hydroxyacyl-CoA dehydrogenase family.</text>
</comment>
<dbReference type="PIRSF" id="PIRSF000105">
    <property type="entry name" value="HCDH"/>
    <property type="match status" value="1"/>
</dbReference>
<feature type="binding site" evidence="5">
    <location>
        <position position="143"/>
    </location>
    <ligand>
        <name>NAD(+)</name>
        <dbReference type="ChEBI" id="CHEBI:57540"/>
    </ligand>
</feature>
<feature type="binding site" evidence="5">
    <location>
        <begin position="10"/>
        <end position="15"/>
    </location>
    <ligand>
        <name>NAD(+)</name>
        <dbReference type="ChEBI" id="CHEBI:57540"/>
    </ligand>
</feature>
<sequence>MAIETVSVIGSGTMGRGIAQAAALAGYRVLLFDLTAELVEQAREAIVQSIDEGVRRGKTAAATADWARESLIPTTDLAQAAQVDLVIEAVVEDLAVKRDLFGRLDAAAPPHTILASNTSSLSISAIAAATGRPDRVLGLHYFNPAHLMQLVEVIRGDLTGDETVATARAFVQSLGKTAVVCIDSPAFIVNRVARPFYGEAFRLLGERAADPETIDRLITSLGFRMGPFALLDLIGLDVNLAVTQSVYDAYFQEPRYRPHPIQRRMVDSGRLGRKSGRGFYDYP</sequence>
<dbReference type="Pfam" id="PF02737">
    <property type="entry name" value="3HCDH_N"/>
    <property type="match status" value="1"/>
</dbReference>
<dbReference type="RefSeq" id="WP_095044522.1">
    <property type="nucleotide sequence ID" value="NZ_LN890655.1"/>
</dbReference>
<feature type="binding site" evidence="5">
    <location>
        <position position="92"/>
    </location>
    <ligand>
        <name>NAD(+)</name>
        <dbReference type="ChEBI" id="CHEBI:57540"/>
    </ligand>
</feature>
<evidence type="ECO:0000256" key="2">
    <source>
        <dbReference type="ARBA" id="ARBA00009463"/>
    </source>
</evidence>
<dbReference type="GO" id="GO:0008691">
    <property type="term" value="F:3-hydroxybutyryl-CoA dehydrogenase activity"/>
    <property type="evidence" value="ECO:0007669"/>
    <property type="project" value="UniProtKB-EC"/>
</dbReference>
<dbReference type="InterPro" id="IPR008927">
    <property type="entry name" value="6-PGluconate_DH-like_C_sf"/>
</dbReference>
<feature type="binding site" evidence="5">
    <location>
        <position position="33"/>
    </location>
    <ligand>
        <name>NAD(+)</name>
        <dbReference type="ChEBI" id="CHEBI:57540"/>
    </ligand>
</feature>
<keyword evidence="3 8" id="KW-0560">Oxidoreductase</keyword>
<dbReference type="KEGG" id="pbf:CFX0092_A3411"/>
<evidence type="ECO:0000259" key="7">
    <source>
        <dbReference type="Pfam" id="PF02737"/>
    </source>
</evidence>
<dbReference type="EMBL" id="LN890655">
    <property type="protein sequence ID" value="CUS05289.2"/>
    <property type="molecule type" value="Genomic_DNA"/>
</dbReference>
<feature type="binding site" evidence="5">
    <location>
        <position position="274"/>
    </location>
    <ligand>
        <name>NAD(+)</name>
        <dbReference type="ChEBI" id="CHEBI:57540"/>
    </ligand>
</feature>
<proteinExistence type="inferred from homology"/>
<comment type="pathway">
    <text evidence="1">Lipid metabolism; butanoate metabolism.</text>
</comment>
<dbReference type="EC" id="1.1.1.157" evidence="8"/>
<name>A0A160T6T8_9CHLR</name>
<gene>
    <name evidence="8" type="ORF">CFX0092_A3411</name>
</gene>
<feature type="binding site" evidence="5">
    <location>
        <position position="97"/>
    </location>
    <ligand>
        <name>NAD(+)</name>
        <dbReference type="ChEBI" id="CHEBI:57540"/>
    </ligand>
</feature>
<dbReference type="InterPro" id="IPR006176">
    <property type="entry name" value="3-OHacyl-CoA_DH_NAD-bd"/>
</dbReference>
<dbReference type="Proteomes" id="UP000215027">
    <property type="component" value="Chromosome I"/>
</dbReference>
<evidence type="ECO:0000256" key="1">
    <source>
        <dbReference type="ARBA" id="ARBA00005086"/>
    </source>
</evidence>
<feature type="binding site" evidence="5">
    <location>
        <position position="119"/>
    </location>
    <ligand>
        <name>NAD(+)</name>
        <dbReference type="ChEBI" id="CHEBI:57540"/>
    </ligand>
</feature>
<feature type="site" description="Important for catalytic activity" evidence="4">
    <location>
        <position position="140"/>
    </location>
</feature>
<dbReference type="Gene3D" id="3.40.50.720">
    <property type="entry name" value="NAD(P)-binding Rossmann-like Domain"/>
    <property type="match status" value="1"/>
</dbReference>
<accession>A0A160T6T8</accession>
<evidence type="ECO:0000313" key="9">
    <source>
        <dbReference type="Proteomes" id="UP000215027"/>
    </source>
</evidence>
<dbReference type="InterPro" id="IPR022694">
    <property type="entry name" value="3-OHacyl-CoA_DH"/>
</dbReference>
<evidence type="ECO:0000256" key="3">
    <source>
        <dbReference type="ARBA" id="ARBA00023002"/>
    </source>
</evidence>
<dbReference type="AlphaFoldDB" id="A0A160T6T8"/>
<reference evidence="8" key="1">
    <citation type="submission" date="2016-01" db="EMBL/GenBank/DDBJ databases">
        <authorList>
            <person name="Mcilroy J.S."/>
            <person name="Karst M S."/>
            <person name="Albertsen M."/>
        </authorList>
    </citation>
    <scope>NUCLEOTIDE SEQUENCE</scope>
    <source>
        <strain evidence="8">Cfx-K</strain>
    </source>
</reference>
<dbReference type="InterPro" id="IPR006108">
    <property type="entry name" value="3HC_DH_C"/>
</dbReference>
<evidence type="ECO:0000256" key="5">
    <source>
        <dbReference type="PIRSR" id="PIRSR000105-2"/>
    </source>
</evidence>
<evidence type="ECO:0000313" key="8">
    <source>
        <dbReference type="EMBL" id="CUS05289.2"/>
    </source>
</evidence>
<evidence type="ECO:0000256" key="4">
    <source>
        <dbReference type="PIRSR" id="PIRSR000105-1"/>
    </source>
</evidence>
<dbReference type="OrthoDB" id="9771883at2"/>
<dbReference type="GO" id="GO:0070403">
    <property type="term" value="F:NAD+ binding"/>
    <property type="evidence" value="ECO:0007669"/>
    <property type="project" value="InterPro"/>
</dbReference>
<dbReference type="Pfam" id="PF00725">
    <property type="entry name" value="3HCDH"/>
    <property type="match status" value="1"/>
</dbReference>
<dbReference type="FunFam" id="3.40.50.720:FF:000009">
    <property type="entry name" value="Fatty oxidation complex, alpha subunit"/>
    <property type="match status" value="1"/>
</dbReference>
<dbReference type="GO" id="GO:0006635">
    <property type="term" value="P:fatty acid beta-oxidation"/>
    <property type="evidence" value="ECO:0007669"/>
    <property type="project" value="TreeGrafter"/>
</dbReference>
<dbReference type="SUPFAM" id="SSF51735">
    <property type="entry name" value="NAD(P)-binding Rossmann-fold domains"/>
    <property type="match status" value="1"/>
</dbReference>
<feature type="domain" description="3-hydroxyacyl-CoA dehydrogenase NAD binding" evidence="7">
    <location>
        <begin position="5"/>
        <end position="183"/>
    </location>
</feature>
<feature type="domain" description="3-hydroxyacyl-CoA dehydrogenase C-terminal" evidence="6">
    <location>
        <begin position="187"/>
        <end position="282"/>
    </location>
</feature>